<dbReference type="SUPFAM" id="SSF53474">
    <property type="entry name" value="alpha/beta-Hydrolases"/>
    <property type="match status" value="1"/>
</dbReference>
<keyword evidence="7" id="KW-1185">Reference proteome</keyword>
<dbReference type="GO" id="GO:0005737">
    <property type="term" value="C:cytoplasm"/>
    <property type="evidence" value="ECO:0007669"/>
    <property type="project" value="TreeGrafter"/>
</dbReference>
<sequence length="1348" mass="149091">RHVQAPVDFAAGMAALSAAGADVYLELGPSHTLVGMGRACGVAARAWLPSLVRGHDAGTSLGEAVAGYYAAGGQPDWAAYYAGRGCRRISVPTYPFQGKDYRIKGLDSFYHPSLGRPVSGNKTAVKIYKSAWVELDFGLSKETQTGGPLYTVVCFEKSDFIAQLGSVFTELGGEVEILCIEDFPACDDEFRTIERLTDKLGAVAPNRTYSALLVLESDLVDKVGQDADGIDSAINDTRIFIDRTICVLKSVLESTERAENTKLHIVTRGQYSPASASGSTGLATVGGLGKTIAHEHPDIFGSVCDISQVYSQRDIALLFRVISNPGVNTVTIRNGQVFRQVLSSVDLPSRPEKSNRFVSDEAAYIVTGGLGSLGYSVARTLASGPVGKIFLIGRSELDQSKQQKLSELERLSPVEYVRLDIADYKQVALFFDSIRESSLPVKGIVHTAGILKDGVTSQQRREDFYSVFPAKVQGAWNLHRLSKDLELSFFVLFSSVAATFGSPGQGNYACANSFLEQLSRYRRSAGLASTTINWGAWAVGMADKLSRQDKLRLEKRGVGMLDADVGSHYFEAIVTDYAEPVIDIVSIDFEKYVRSVSSPLVKSMAAPLIDTENLEAVGDSPDEGESVSFKEKIKGLDEKEVVVKIREKLRTIIVDLLGDESDSLLIDEDLLEKGFDSLVVMDLANAVQKIFDIAFFPREFYTNSTIEKLSQHIAREINLDFNDMDTGRAIDFSIKGIAGARGPDEDENEEKLPSSIFLLSSPRAGSTLLRAMLAGHSHLFAPPELHLLPYHDITQRNSQLEASLQSGLQRAFMELYLMDAEASGHYIEKLIAEKCTIRSIYQEIIQSIGEKTLVDKSPTYAVSKQVLRRAETLFRKPKYIHLVRHPYSVIESFVRIRMDKFASILSGAAAETPYEIAEKSWTISNRNIIEFMEENALEERLHLVNYEKLVNNPIDELVKLCEFLDIPFEQSLLEPFAEGRMTDGIHSNLLSVGDPNFDKRKVIDAELANAWKNIELPRVLDKTTFLLAQRTGYTCEKEKVVYKKKDNAFAMREKVILYKGTPLCVCEWGDKNARPVVLLHGILEQGMVWDKVAQQLAGNDYRVVAPDLRGHARSEWSGSLHLVDFVADVNHIVTQYVGQPVSLVGHSFGSLIACLVAYSLPEWIESTLLVESFVPKDDGRSPLDFLEHYLQTVGDSAYGTEFDSVEEAADRLKNSYQGIDGNFAAALAGRLCKRQQNGKYVWSINPGVTTRAINSAGFGVEEYRSVVSSLSRQQRLHFFFGERSRAKEAVLSSLKEHAKGLDVRMLPGEHNLHIESPQLLAQSLLEILQRESGGKNFENTNDKLEVVV</sequence>
<dbReference type="GO" id="GO:0006633">
    <property type="term" value="P:fatty acid biosynthetic process"/>
    <property type="evidence" value="ECO:0007669"/>
    <property type="project" value="TreeGrafter"/>
</dbReference>
<dbReference type="Pfam" id="PF00550">
    <property type="entry name" value="PP-binding"/>
    <property type="match status" value="1"/>
</dbReference>
<dbReference type="SUPFAM" id="SSF52151">
    <property type="entry name" value="FabD/lysophospholipase-like"/>
    <property type="match status" value="1"/>
</dbReference>
<gene>
    <name evidence="6" type="ORF">FKG94_27405</name>
</gene>
<dbReference type="Pfam" id="PF13469">
    <property type="entry name" value="Sulfotransfer_3"/>
    <property type="match status" value="1"/>
</dbReference>
<keyword evidence="4" id="KW-0808">Transferase</keyword>
<dbReference type="PROSITE" id="PS50075">
    <property type="entry name" value="CARRIER"/>
    <property type="match status" value="1"/>
</dbReference>
<dbReference type="GO" id="GO:0016787">
    <property type="term" value="F:hydrolase activity"/>
    <property type="evidence" value="ECO:0007669"/>
    <property type="project" value="UniProtKB-KW"/>
</dbReference>
<dbReference type="GO" id="GO:0005886">
    <property type="term" value="C:plasma membrane"/>
    <property type="evidence" value="ECO:0007669"/>
    <property type="project" value="TreeGrafter"/>
</dbReference>
<dbReference type="InterPro" id="IPR000073">
    <property type="entry name" value="AB_hydrolase_1"/>
</dbReference>
<name>A0A545SMU0_9GAMM</name>
<reference evidence="6 7" key="1">
    <citation type="submission" date="2019-06" db="EMBL/GenBank/DDBJ databases">
        <title>Whole genome sequence for Cellvibrionaceae sp. R142.</title>
        <authorList>
            <person name="Wang G."/>
        </authorList>
    </citation>
    <scope>NUCLEOTIDE SEQUENCE [LARGE SCALE GENOMIC DNA]</scope>
    <source>
        <strain evidence="6 7">R142</strain>
    </source>
</reference>
<evidence type="ECO:0000259" key="5">
    <source>
        <dbReference type="PROSITE" id="PS50075"/>
    </source>
</evidence>
<dbReference type="SUPFAM" id="SSF47336">
    <property type="entry name" value="ACP-like"/>
    <property type="match status" value="1"/>
</dbReference>
<dbReference type="InterPro" id="IPR016035">
    <property type="entry name" value="Acyl_Trfase/lysoPLipase"/>
</dbReference>
<feature type="domain" description="Carrier" evidence="5">
    <location>
        <begin position="640"/>
        <end position="717"/>
    </location>
</feature>
<dbReference type="Gene3D" id="3.40.50.720">
    <property type="entry name" value="NAD(P)-binding Rossmann-like Domain"/>
    <property type="match status" value="1"/>
</dbReference>
<dbReference type="PANTHER" id="PTHR43775:SF37">
    <property type="entry name" value="SI:DKEY-61P9.11"/>
    <property type="match status" value="1"/>
</dbReference>
<proteinExistence type="inferred from homology"/>
<evidence type="ECO:0000256" key="2">
    <source>
        <dbReference type="ARBA" id="ARBA00022450"/>
    </source>
</evidence>
<dbReference type="Proteomes" id="UP000319732">
    <property type="component" value="Unassembled WGS sequence"/>
</dbReference>
<organism evidence="6 7">
    <name type="scientific">Exilibacterium tricleocarpae</name>
    <dbReference type="NCBI Taxonomy" id="2591008"/>
    <lineage>
        <taxon>Bacteria</taxon>
        <taxon>Pseudomonadati</taxon>
        <taxon>Pseudomonadota</taxon>
        <taxon>Gammaproteobacteria</taxon>
        <taxon>Cellvibrionales</taxon>
        <taxon>Cellvibrionaceae</taxon>
        <taxon>Exilibacterium</taxon>
    </lineage>
</organism>
<dbReference type="SUPFAM" id="SSF51735">
    <property type="entry name" value="NAD(P)-binding Rossmann-fold domains"/>
    <property type="match status" value="2"/>
</dbReference>
<dbReference type="OrthoDB" id="9778690at2"/>
<protein>
    <submittedName>
        <fullName evidence="6">Alpha/beta fold hydrolase</fullName>
    </submittedName>
</protein>
<accession>A0A545SMU0</accession>
<dbReference type="EMBL" id="VHSG01000042">
    <property type="protein sequence ID" value="TQV66322.1"/>
    <property type="molecule type" value="Genomic_DNA"/>
</dbReference>
<dbReference type="InterPro" id="IPR027417">
    <property type="entry name" value="P-loop_NTPase"/>
</dbReference>
<dbReference type="SMART" id="SM00823">
    <property type="entry name" value="PKS_PP"/>
    <property type="match status" value="1"/>
</dbReference>
<dbReference type="InterPro" id="IPR029058">
    <property type="entry name" value="AB_hydrolase_fold"/>
</dbReference>
<keyword evidence="3" id="KW-0597">Phosphoprotein</keyword>
<dbReference type="Pfam" id="PF00561">
    <property type="entry name" value="Abhydrolase_1"/>
    <property type="match status" value="1"/>
</dbReference>
<dbReference type="Pfam" id="PF08659">
    <property type="entry name" value="KR"/>
    <property type="match status" value="1"/>
</dbReference>
<dbReference type="InterPro" id="IPR036736">
    <property type="entry name" value="ACP-like_sf"/>
</dbReference>
<dbReference type="GO" id="GO:0031177">
    <property type="term" value="F:phosphopantetheine binding"/>
    <property type="evidence" value="ECO:0007669"/>
    <property type="project" value="InterPro"/>
</dbReference>
<dbReference type="InterPro" id="IPR013968">
    <property type="entry name" value="PKS_KR"/>
</dbReference>
<dbReference type="Gene3D" id="3.40.50.1820">
    <property type="entry name" value="alpha/beta hydrolase"/>
    <property type="match status" value="1"/>
</dbReference>
<dbReference type="InterPro" id="IPR057326">
    <property type="entry name" value="KR_dom"/>
</dbReference>
<dbReference type="InterPro" id="IPR036291">
    <property type="entry name" value="NAD(P)-bd_dom_sf"/>
</dbReference>
<comment type="similarity">
    <text evidence="1">Belongs to the short-chain dehydrogenases/reductases (SDR) family.</text>
</comment>
<dbReference type="Gene3D" id="3.40.50.300">
    <property type="entry name" value="P-loop containing nucleotide triphosphate hydrolases"/>
    <property type="match status" value="1"/>
</dbReference>
<evidence type="ECO:0000313" key="6">
    <source>
        <dbReference type="EMBL" id="TQV66322.1"/>
    </source>
</evidence>
<dbReference type="Gene3D" id="3.30.70.3290">
    <property type="match status" value="1"/>
</dbReference>
<evidence type="ECO:0000256" key="1">
    <source>
        <dbReference type="ARBA" id="ARBA00006484"/>
    </source>
</evidence>
<evidence type="ECO:0000256" key="3">
    <source>
        <dbReference type="ARBA" id="ARBA00022553"/>
    </source>
</evidence>
<keyword evidence="2" id="KW-0596">Phosphopantetheine</keyword>
<dbReference type="CDD" id="cd08955">
    <property type="entry name" value="KR_2_FAS_SDR_x"/>
    <property type="match status" value="1"/>
</dbReference>
<evidence type="ECO:0000256" key="4">
    <source>
        <dbReference type="ARBA" id="ARBA00022679"/>
    </source>
</evidence>
<dbReference type="InterPro" id="IPR001227">
    <property type="entry name" value="Ac_transferase_dom_sf"/>
</dbReference>
<comment type="caution">
    <text evidence="6">The sequence shown here is derived from an EMBL/GenBank/DDBJ whole genome shotgun (WGS) entry which is preliminary data.</text>
</comment>
<dbReference type="InterPro" id="IPR020806">
    <property type="entry name" value="PKS_PP-bd"/>
</dbReference>
<dbReference type="PANTHER" id="PTHR43775">
    <property type="entry name" value="FATTY ACID SYNTHASE"/>
    <property type="match status" value="1"/>
</dbReference>
<dbReference type="Gene3D" id="3.40.366.10">
    <property type="entry name" value="Malonyl-Coenzyme A Acyl Carrier Protein, domain 2"/>
    <property type="match status" value="1"/>
</dbReference>
<dbReference type="GO" id="GO:0004312">
    <property type="term" value="F:fatty acid synthase activity"/>
    <property type="evidence" value="ECO:0007669"/>
    <property type="project" value="TreeGrafter"/>
</dbReference>
<dbReference type="SUPFAM" id="SSF52540">
    <property type="entry name" value="P-loop containing nucleoside triphosphate hydrolases"/>
    <property type="match status" value="1"/>
</dbReference>
<dbReference type="SMART" id="SM00822">
    <property type="entry name" value="PKS_KR"/>
    <property type="match status" value="1"/>
</dbReference>
<feature type="non-terminal residue" evidence="6">
    <location>
        <position position="1"/>
    </location>
</feature>
<dbReference type="GO" id="GO:0071770">
    <property type="term" value="P:DIM/DIP cell wall layer assembly"/>
    <property type="evidence" value="ECO:0007669"/>
    <property type="project" value="TreeGrafter"/>
</dbReference>
<dbReference type="InterPro" id="IPR009081">
    <property type="entry name" value="PP-bd_ACP"/>
</dbReference>
<dbReference type="Gene3D" id="1.10.1200.10">
    <property type="entry name" value="ACP-like"/>
    <property type="match status" value="1"/>
</dbReference>
<dbReference type="InterPro" id="IPR050091">
    <property type="entry name" value="PKS_NRPS_Biosynth_Enz"/>
</dbReference>
<evidence type="ECO:0000313" key="7">
    <source>
        <dbReference type="Proteomes" id="UP000319732"/>
    </source>
</evidence>
<keyword evidence="6" id="KW-0378">Hydrolase</keyword>